<evidence type="ECO:0000259" key="2">
    <source>
        <dbReference type="SMART" id="SM01043"/>
    </source>
</evidence>
<dbReference type="GO" id="GO:0016887">
    <property type="term" value="F:ATP hydrolysis activity"/>
    <property type="evidence" value="ECO:0007669"/>
    <property type="project" value="InterPro"/>
</dbReference>
<feature type="compositionally biased region" description="Low complexity" evidence="1">
    <location>
        <begin position="22"/>
        <end position="42"/>
    </location>
</feature>
<evidence type="ECO:0000313" key="3">
    <source>
        <dbReference type="EMBL" id="MBB5836095.1"/>
    </source>
</evidence>
<name>A0A7W9J6K8_9ACTN</name>
<feature type="region of interest" description="Disordered" evidence="1">
    <location>
        <begin position="582"/>
        <end position="665"/>
    </location>
</feature>
<feature type="compositionally biased region" description="Polar residues" evidence="1">
    <location>
        <begin position="43"/>
        <end position="53"/>
    </location>
</feature>
<evidence type="ECO:0000313" key="4">
    <source>
        <dbReference type="Proteomes" id="UP000549971"/>
    </source>
</evidence>
<dbReference type="InterPro" id="IPR027417">
    <property type="entry name" value="P-loop_NTPase"/>
</dbReference>
<dbReference type="CDD" id="cd15831">
    <property type="entry name" value="BTAD"/>
    <property type="match status" value="1"/>
</dbReference>
<comment type="caution">
    <text evidence="3">The sequence shown here is derived from an EMBL/GenBank/DDBJ whole genome shotgun (WGS) entry which is preliminary data.</text>
</comment>
<keyword evidence="3" id="KW-0238">DNA-binding</keyword>
<dbReference type="SUPFAM" id="SSF46894">
    <property type="entry name" value="C-terminal effector domain of the bipartite response regulators"/>
    <property type="match status" value="1"/>
</dbReference>
<dbReference type="Gene3D" id="3.40.50.300">
    <property type="entry name" value="P-loop containing nucleotide triphosphate hydrolases"/>
    <property type="match status" value="1"/>
</dbReference>
<dbReference type="InterPro" id="IPR011990">
    <property type="entry name" value="TPR-like_helical_dom_sf"/>
</dbReference>
<dbReference type="SUPFAM" id="SSF52540">
    <property type="entry name" value="P-loop containing nucleoside triphosphate hydrolases"/>
    <property type="match status" value="1"/>
</dbReference>
<dbReference type="Proteomes" id="UP000549971">
    <property type="component" value="Unassembled WGS sequence"/>
</dbReference>
<dbReference type="GO" id="GO:0006355">
    <property type="term" value="P:regulation of DNA-templated transcription"/>
    <property type="evidence" value="ECO:0007669"/>
    <property type="project" value="InterPro"/>
</dbReference>
<dbReference type="RefSeq" id="WP_184795654.1">
    <property type="nucleotide sequence ID" value="NZ_JACHMY010000001.1"/>
</dbReference>
<proteinExistence type="predicted"/>
<evidence type="ECO:0000256" key="1">
    <source>
        <dbReference type="SAM" id="MobiDB-lite"/>
    </source>
</evidence>
<dbReference type="PANTHER" id="PTHR47691:SF3">
    <property type="entry name" value="HTH-TYPE TRANSCRIPTIONAL REGULATOR RV0890C-RELATED"/>
    <property type="match status" value="1"/>
</dbReference>
<dbReference type="Pfam" id="PF13424">
    <property type="entry name" value="TPR_12"/>
    <property type="match status" value="1"/>
</dbReference>
<dbReference type="InterPro" id="IPR036388">
    <property type="entry name" value="WH-like_DNA-bd_sf"/>
</dbReference>
<protein>
    <submittedName>
        <fullName evidence="3">Putative ATPase/DNA-binding SARP family transcriptional activator</fullName>
    </submittedName>
</protein>
<dbReference type="Pfam" id="PF13401">
    <property type="entry name" value="AAA_22"/>
    <property type="match status" value="1"/>
</dbReference>
<dbReference type="Pfam" id="PF03704">
    <property type="entry name" value="BTAD"/>
    <property type="match status" value="1"/>
</dbReference>
<dbReference type="InterPro" id="IPR016032">
    <property type="entry name" value="Sig_transdc_resp-reg_C-effctor"/>
</dbReference>
<dbReference type="Gene3D" id="1.10.10.10">
    <property type="entry name" value="Winged helix-like DNA-binding domain superfamily/Winged helix DNA-binding domain"/>
    <property type="match status" value="1"/>
</dbReference>
<keyword evidence="4" id="KW-1185">Reference proteome</keyword>
<feature type="region of interest" description="Disordered" evidence="1">
    <location>
        <begin position="22"/>
        <end position="73"/>
    </location>
</feature>
<dbReference type="AlphaFoldDB" id="A0A7W9J6K8"/>
<dbReference type="GO" id="GO:0003677">
    <property type="term" value="F:DNA binding"/>
    <property type="evidence" value="ECO:0007669"/>
    <property type="project" value="UniProtKB-KW"/>
</dbReference>
<dbReference type="InterPro" id="IPR049945">
    <property type="entry name" value="AAA_22"/>
</dbReference>
<organism evidence="3 4">
    <name type="scientific">Kribbella italica</name>
    <dbReference type="NCBI Taxonomy" id="1540520"/>
    <lineage>
        <taxon>Bacteria</taxon>
        <taxon>Bacillati</taxon>
        <taxon>Actinomycetota</taxon>
        <taxon>Actinomycetes</taxon>
        <taxon>Propionibacteriales</taxon>
        <taxon>Kribbellaceae</taxon>
        <taxon>Kribbella</taxon>
    </lineage>
</organism>
<dbReference type="SUPFAM" id="SSF48452">
    <property type="entry name" value="TPR-like"/>
    <property type="match status" value="2"/>
</dbReference>
<dbReference type="SMART" id="SM01043">
    <property type="entry name" value="BTAD"/>
    <property type="match status" value="1"/>
</dbReference>
<gene>
    <name evidence="3" type="ORF">HDA39_002829</name>
</gene>
<feature type="compositionally biased region" description="Low complexity" evidence="1">
    <location>
        <begin position="601"/>
        <end position="643"/>
    </location>
</feature>
<dbReference type="EMBL" id="JACHMY010000001">
    <property type="protein sequence ID" value="MBB5836095.1"/>
    <property type="molecule type" value="Genomic_DNA"/>
</dbReference>
<sequence>MSTVQPGNHRLAVRVLGPVEITADSASGDSSGPAGDTSGAATNSLPDGTSEPTGGSSPLPVGAPASSPSSPGVVVRQPLVRALAVRLALARGDAVSDEILVRDLWGDEELSRPSARLRVLASRLRGALGEESATLDRTAAGFRLDASAADLTEVEHQVARLETARRTNHWTDVHNAAAAALDCWRGDPLEDLPDLPFVIAERQRLESLWVELRLDRVESGLEIGATGIDDELELLIGKYPLHERLVRLAATAAVRAGDLQGALSRLSDLHERLADELGIDPSPETVALENQLRHGSSPAAPRQPPITVSLPQAHKAFVGRDLEYADLLAQVSGETPYAGVVTLTGGAGVGKTRLAREVAWRESARGRRVGWIDLGSLGTSDSLVAVLAAILGVDGSSEDPLARCADELAGGLLVLDNAEHLVENTAALVEALLKYGEATSIIVTSQRLLRISAEEERRVGPLEAAAAAELFCDRSAAEPGPEVDAICAAVDRLPLAIELAAGLTRTLSVAQLAKRIDNRLRLLVRGPRDAGIRHTSLRAALDWSHELLETPERVALRRLAVFAGGFTAEAAHAVIADPNTRATTALPGITPRPATSPSDGTPPASTLPSTSPRPATSPSGGARAVSALPGTSPAPATSPSDEAQPATTASDPADGRRDTPTRGDAAFQAGSALPRTSAEAEPSDVLAPEDIGGILAELVERCVLTVESGAEGIRFRLLETVRDYAFERLREAAEEEVLRGRHVEWYGFFVRQYEGMGARNNTGVGAEEANLLAAVDWCLGEGAQAEKVSALVSPLWWYWPGRGLMLEASHWLERSLAELAPDSEEYAGGLSTLASLTRNRGLIPEARAIGERSLAAFRELGDEERVTIGLMSLTRTCLAQGDMVATLTHAEEVEQRCRADDRVTRRARASALNYMGLAHRNLRHAPQATALFEAARDHWQEIEDFGGVAIAMENLAIVARQTGQHDVARTWAIESLRRARESAFSMGMCGALESIACLAVAQGRPEEALELLAATAHHRDKLGLPVQVPDELDDLSTARTTAYDALGPTAPKITEASQDLPLNTLADRYLT</sequence>
<feature type="domain" description="Bacterial transcriptional activator" evidence="2">
    <location>
        <begin position="149"/>
        <end position="293"/>
    </location>
</feature>
<dbReference type="PANTHER" id="PTHR47691">
    <property type="entry name" value="REGULATOR-RELATED"/>
    <property type="match status" value="1"/>
</dbReference>
<dbReference type="InterPro" id="IPR005158">
    <property type="entry name" value="BTAD"/>
</dbReference>
<dbReference type="Gene3D" id="1.25.40.10">
    <property type="entry name" value="Tetratricopeptide repeat domain"/>
    <property type="match status" value="2"/>
</dbReference>
<reference evidence="3 4" key="1">
    <citation type="submission" date="2020-08" db="EMBL/GenBank/DDBJ databases">
        <title>Sequencing the genomes of 1000 actinobacteria strains.</title>
        <authorList>
            <person name="Klenk H.-P."/>
        </authorList>
    </citation>
    <scope>NUCLEOTIDE SEQUENCE [LARGE SCALE GENOMIC DNA]</scope>
    <source>
        <strain evidence="3 4">DSM 28967</strain>
    </source>
</reference>
<accession>A0A7W9J6K8</accession>
<feature type="compositionally biased region" description="Low complexity" evidence="1">
    <location>
        <begin position="54"/>
        <end position="73"/>
    </location>
</feature>